<feature type="compositionally biased region" description="Polar residues" evidence="1">
    <location>
        <begin position="116"/>
        <end position="125"/>
    </location>
</feature>
<evidence type="ECO:0000313" key="4">
    <source>
        <dbReference type="Proteomes" id="UP000256328"/>
    </source>
</evidence>
<dbReference type="PANTHER" id="PTHR33112:SF16">
    <property type="entry name" value="HETEROKARYON INCOMPATIBILITY DOMAIN-CONTAINING PROTEIN"/>
    <property type="match status" value="1"/>
</dbReference>
<dbReference type="Pfam" id="PF06985">
    <property type="entry name" value="HET"/>
    <property type="match status" value="1"/>
</dbReference>
<feature type="region of interest" description="Disordered" evidence="1">
    <location>
        <begin position="114"/>
        <end position="133"/>
    </location>
</feature>
<feature type="domain" description="Heterokaryon incompatibility" evidence="2">
    <location>
        <begin position="266"/>
        <end position="417"/>
    </location>
</feature>
<reference evidence="3 4" key="1">
    <citation type="journal article" date="2018" name="IMA Fungus">
        <title>IMA Genome-F 9: Draft genome sequence of Annulohypoxylon stygium, Aspergillus mulundensis, Berkeleyomyces basicola (syn. Thielaviopsis basicola), Ceratocystis smalleyi, two Cercospora beticola strains, Coleophoma cylindrospora, Fusarium fracticaudum, Phialophora cf. hyalina, and Morchella septimelata.</title>
        <authorList>
            <person name="Wingfield B.D."/>
            <person name="Bills G.F."/>
            <person name="Dong Y."/>
            <person name="Huang W."/>
            <person name="Nel W.J."/>
            <person name="Swalarsk-Parry B.S."/>
            <person name="Vaghefi N."/>
            <person name="Wilken P.M."/>
            <person name="An Z."/>
            <person name="de Beer Z.W."/>
            <person name="De Vos L."/>
            <person name="Chen L."/>
            <person name="Duong T.A."/>
            <person name="Gao Y."/>
            <person name="Hammerbacher A."/>
            <person name="Kikkert J.R."/>
            <person name="Li Y."/>
            <person name="Li H."/>
            <person name="Li K."/>
            <person name="Li Q."/>
            <person name="Liu X."/>
            <person name="Ma X."/>
            <person name="Naidoo K."/>
            <person name="Pethybridge S.J."/>
            <person name="Sun J."/>
            <person name="Steenkamp E.T."/>
            <person name="van der Nest M.A."/>
            <person name="van Wyk S."/>
            <person name="Wingfield M.J."/>
            <person name="Xiong C."/>
            <person name="Yue Q."/>
            <person name="Zhang X."/>
        </authorList>
    </citation>
    <scope>NUCLEOTIDE SEQUENCE [LARGE SCALE GENOMIC DNA]</scope>
    <source>
        <strain evidence="3 4">BP5796</strain>
    </source>
</reference>
<gene>
    <name evidence="3" type="ORF">BP5796_07129</name>
</gene>
<proteinExistence type="predicted"/>
<protein>
    <recommendedName>
        <fullName evidence="2">Heterokaryon incompatibility domain-containing protein</fullName>
    </recommendedName>
</protein>
<dbReference type="OrthoDB" id="3565377at2759"/>
<comment type="caution">
    <text evidence="3">The sequence shown here is derived from an EMBL/GenBank/DDBJ whole genome shotgun (WGS) entry which is preliminary data.</text>
</comment>
<accession>A0A3D8RI14</accession>
<evidence type="ECO:0000259" key="2">
    <source>
        <dbReference type="Pfam" id="PF06985"/>
    </source>
</evidence>
<evidence type="ECO:0000256" key="1">
    <source>
        <dbReference type="SAM" id="MobiDB-lite"/>
    </source>
</evidence>
<organism evidence="3 4">
    <name type="scientific">Coleophoma crateriformis</name>
    <dbReference type="NCBI Taxonomy" id="565419"/>
    <lineage>
        <taxon>Eukaryota</taxon>
        <taxon>Fungi</taxon>
        <taxon>Dikarya</taxon>
        <taxon>Ascomycota</taxon>
        <taxon>Pezizomycotina</taxon>
        <taxon>Leotiomycetes</taxon>
        <taxon>Helotiales</taxon>
        <taxon>Dermateaceae</taxon>
        <taxon>Coleophoma</taxon>
    </lineage>
</organism>
<dbReference type="PANTHER" id="PTHR33112">
    <property type="entry name" value="DOMAIN PROTEIN, PUTATIVE-RELATED"/>
    <property type="match status" value="1"/>
</dbReference>
<dbReference type="AlphaFoldDB" id="A0A3D8RI14"/>
<dbReference type="InterPro" id="IPR010730">
    <property type="entry name" value="HET"/>
</dbReference>
<name>A0A3D8RI14_9HELO</name>
<keyword evidence="4" id="KW-1185">Reference proteome</keyword>
<dbReference type="EMBL" id="PDLN01000010">
    <property type="protein sequence ID" value="RDW73687.1"/>
    <property type="molecule type" value="Genomic_DNA"/>
</dbReference>
<evidence type="ECO:0000313" key="3">
    <source>
        <dbReference type="EMBL" id="RDW73687.1"/>
    </source>
</evidence>
<sequence>MAHELTSVPSFETTAQYSKLCEHCSGVFSSLQGLQQLATKHGYVWYAGNDVKETSNSDDSCEFCSKLKAFGVTRDGSRPLQFHAWNYDEFGDTEYTKQLDEDNDMRDTVDAGEAARNQTSGNIATHHSDPGEPAWKTASQVNPSDHPFRVNKLDSIACRGNGLKWKVFTEAGDSPIDLVIEESSLLTVVHKDDPAAEFVKGRPIAVDVASERVYDHARRWLHECEDEHDECPTSSAPRLPTRVIHVGDVNHDPHLYISRPAEKAKYVALSYCWGGDQEFKTTKTTLAANQERMPFNRFPQTIKDAILTTRKLGIDYLWVDALCIIQPDDDEDDSLSVDKMKELEQMGNIYNLASITIYAASATKVTDGFLQVRPRTNSINFPFFTSAGTMGKIQVEWQNRHSTIQNTLDSRAWCFQEAVLSPRKLIYSAREMLWSCRRNPVLPVVKSHEHYGRNLKLNKLSSCLFLPTEIRDPSTQLVHQGNLRHVWPKFIQDYVHRQITKITDRPFAIDGVARTLAELWSDNYVFGVFQNQVEFQLQWLSRGPWNKEENYTVPGFPSWSWLADNRSEMHPLDFSAVETLFAESPSASANFRNGVLELRVFMLPITTWEIERASAWNVVLDESGEFLTFGGRADIIEHDILDAELLLLGWESFNTCVGLLVKPAGDDNSFRRIGHFTEMSIQTFGLPDSAWERAQKYYLQKSKPNVHEAGCDGCKKVSRVRVQAFNRVDPTSFRLLEFDTIV</sequence>
<dbReference type="Proteomes" id="UP000256328">
    <property type="component" value="Unassembled WGS sequence"/>
</dbReference>